<organism evidence="1 2">
    <name type="scientific">Eiseniibacteriota bacterium</name>
    <dbReference type="NCBI Taxonomy" id="2212470"/>
    <lineage>
        <taxon>Bacteria</taxon>
        <taxon>Candidatus Eiseniibacteriota</taxon>
    </lineage>
</organism>
<dbReference type="GO" id="GO:0004180">
    <property type="term" value="F:carboxypeptidase activity"/>
    <property type="evidence" value="ECO:0007669"/>
    <property type="project" value="UniProtKB-KW"/>
</dbReference>
<dbReference type="PROSITE" id="PS51257">
    <property type="entry name" value="PROKAR_LIPOPROTEIN"/>
    <property type="match status" value="1"/>
</dbReference>
<dbReference type="AlphaFoldDB" id="A0A948W5G2"/>
<accession>A0A948W5G2</accession>
<sequence length="539" mass="59091">MRYPFLVSVLIVLIFSILGGCGDDDCPTNSLPGQEKIVGTVMTTSGPVAQAHIHAALAQAGAPGDYISASAGTDEMGHYSLPVPPGSYKLSVSYDGSHRFWYSDTGPKVSSDFADTIKIAAGSYSTTADFIFGAIKYTLQFPQELEGESLRFYAESAQEGLLLVNQYSAPQLGERVITFDFVPPGRYIIRVYVGDCGSACRNLFWLPATIDRAMADEIQVDPLELSSREGVIPPACHLKGAVDPRWSELLEGQSRFQLKAYGPDSALIAQQYVDNDSRFDIPIFAEGRVRLKTILLDYPHWVGGDNFFEADEYILISGASVPVDSITIGGILFHVVENETLCINTFKYVLVDHAGNSIVSGGNYQHTPTLLQSLAPGDYRLFIYWSFPSLWRAQWYDQANSGEEATSIVLDSEGDIENINVTLEKGGAVSGRILDSSGMPADGSSMIVRVLDTGWVFRYYWETADDGSYHLEGLPDGRLIIGIEHRPPEYARITWYPGTDDENAAEFITLNHAEEITGIDFQRLPPEVPMSPVRATGGD</sequence>
<dbReference type="Proteomes" id="UP000777784">
    <property type="component" value="Unassembled WGS sequence"/>
</dbReference>
<dbReference type="Pfam" id="PF13620">
    <property type="entry name" value="CarboxypepD_reg"/>
    <property type="match status" value="1"/>
</dbReference>
<proteinExistence type="predicted"/>
<name>A0A948W5G2_UNCEI</name>
<comment type="caution">
    <text evidence="1">The sequence shown here is derived from an EMBL/GenBank/DDBJ whole genome shotgun (WGS) entry which is preliminary data.</text>
</comment>
<dbReference type="SUPFAM" id="SSF49464">
    <property type="entry name" value="Carboxypeptidase regulatory domain-like"/>
    <property type="match status" value="1"/>
</dbReference>
<gene>
    <name evidence="1" type="ORF">KJ970_20355</name>
</gene>
<keyword evidence="1" id="KW-0645">Protease</keyword>
<evidence type="ECO:0000313" key="2">
    <source>
        <dbReference type="Proteomes" id="UP000777784"/>
    </source>
</evidence>
<dbReference type="Gene3D" id="2.60.40.1120">
    <property type="entry name" value="Carboxypeptidase-like, regulatory domain"/>
    <property type="match status" value="1"/>
</dbReference>
<protein>
    <submittedName>
        <fullName evidence="1">Carboxypeptidase-like regulatory domain-containing protein</fullName>
    </submittedName>
</protein>
<dbReference type="EMBL" id="JAHJDP010000118">
    <property type="protein sequence ID" value="MBU2693277.1"/>
    <property type="molecule type" value="Genomic_DNA"/>
</dbReference>
<evidence type="ECO:0000313" key="1">
    <source>
        <dbReference type="EMBL" id="MBU2693277.1"/>
    </source>
</evidence>
<reference evidence="1" key="1">
    <citation type="submission" date="2021-05" db="EMBL/GenBank/DDBJ databases">
        <title>Energy efficiency and biological interactions define the core microbiome of deep oligotrophic groundwater.</title>
        <authorList>
            <person name="Mehrshad M."/>
            <person name="Lopez-Fernandez M."/>
            <person name="Bell E."/>
            <person name="Bernier-Latmani R."/>
            <person name="Bertilsson S."/>
            <person name="Dopson M."/>
        </authorList>
    </citation>
    <scope>NUCLEOTIDE SEQUENCE</scope>
    <source>
        <strain evidence="1">Modern_marine.mb.64</strain>
    </source>
</reference>
<keyword evidence="1" id="KW-0378">Hydrolase</keyword>
<keyword evidence="1" id="KW-0121">Carboxypeptidase</keyword>
<dbReference type="InterPro" id="IPR008969">
    <property type="entry name" value="CarboxyPept-like_regulatory"/>
</dbReference>